<dbReference type="RefSeq" id="WP_369273605.1">
    <property type="nucleotide sequence ID" value="NZ_CP163432.1"/>
</dbReference>
<evidence type="ECO:0000313" key="2">
    <source>
        <dbReference type="EMBL" id="XDQ13551.1"/>
    </source>
</evidence>
<dbReference type="AlphaFoldDB" id="A0AB39N7X8"/>
<sequence length="62" mass="6623">MAKPVAEADRLLPTGRYEAAVEGRAPRAARPEPPYGTRRLPWGAGPGGNPATWIGAFARPIR</sequence>
<evidence type="ECO:0000256" key="1">
    <source>
        <dbReference type="SAM" id="MobiDB-lite"/>
    </source>
</evidence>
<accession>A0AB39N7X8</accession>
<proteinExistence type="predicted"/>
<reference evidence="2" key="1">
    <citation type="submission" date="2024-07" db="EMBL/GenBank/DDBJ databases">
        <authorList>
            <person name="Yu S.T."/>
        </authorList>
    </citation>
    <scope>NUCLEOTIDE SEQUENCE</scope>
    <source>
        <strain evidence="2">R11</strain>
    </source>
</reference>
<name>A0AB39N7X8_9ACTN</name>
<protein>
    <submittedName>
        <fullName evidence="2">Uncharacterized protein</fullName>
    </submittedName>
</protein>
<gene>
    <name evidence="2" type="ORF">AB5J55_29915</name>
</gene>
<feature type="region of interest" description="Disordered" evidence="1">
    <location>
        <begin position="22"/>
        <end position="51"/>
    </location>
</feature>
<dbReference type="EMBL" id="CP163432">
    <property type="protein sequence ID" value="XDQ13551.1"/>
    <property type="molecule type" value="Genomic_DNA"/>
</dbReference>
<organism evidence="2">
    <name type="scientific">Streptomyces sp. R11</name>
    <dbReference type="NCBI Taxonomy" id="3238625"/>
    <lineage>
        <taxon>Bacteria</taxon>
        <taxon>Bacillati</taxon>
        <taxon>Actinomycetota</taxon>
        <taxon>Actinomycetes</taxon>
        <taxon>Kitasatosporales</taxon>
        <taxon>Streptomycetaceae</taxon>
        <taxon>Streptomyces</taxon>
    </lineage>
</organism>